<protein>
    <submittedName>
        <fullName evidence="2">Uncharacterized protein</fullName>
    </submittedName>
</protein>
<accession>A0AAQ3N7V0</accession>
<evidence type="ECO:0000313" key="3">
    <source>
        <dbReference type="Proteomes" id="UP001374535"/>
    </source>
</evidence>
<dbReference type="Proteomes" id="UP001374535">
    <property type="component" value="Chromosome 7"/>
</dbReference>
<sequence length="140" mass="16140">MLNDYRIFLFVGVLYVKISNYTSKSQSLITMMHGILTFIFLLNTALMLLLWRQIIFVIIHYLGKVIEIVISVLRRFLDLFDFGTSSENFLPTENAGCLGFGRVNLSLPSITTTLTWLVCTLHFLEHTTMQCVCTSQLHWL</sequence>
<organism evidence="2 3">
    <name type="scientific">Vigna mungo</name>
    <name type="common">Black gram</name>
    <name type="synonym">Phaseolus mungo</name>
    <dbReference type="NCBI Taxonomy" id="3915"/>
    <lineage>
        <taxon>Eukaryota</taxon>
        <taxon>Viridiplantae</taxon>
        <taxon>Streptophyta</taxon>
        <taxon>Embryophyta</taxon>
        <taxon>Tracheophyta</taxon>
        <taxon>Spermatophyta</taxon>
        <taxon>Magnoliopsida</taxon>
        <taxon>eudicotyledons</taxon>
        <taxon>Gunneridae</taxon>
        <taxon>Pentapetalae</taxon>
        <taxon>rosids</taxon>
        <taxon>fabids</taxon>
        <taxon>Fabales</taxon>
        <taxon>Fabaceae</taxon>
        <taxon>Papilionoideae</taxon>
        <taxon>50 kb inversion clade</taxon>
        <taxon>NPAAA clade</taxon>
        <taxon>indigoferoid/millettioid clade</taxon>
        <taxon>Phaseoleae</taxon>
        <taxon>Vigna</taxon>
    </lineage>
</organism>
<keyword evidence="1" id="KW-1133">Transmembrane helix</keyword>
<evidence type="ECO:0000256" key="1">
    <source>
        <dbReference type="SAM" id="Phobius"/>
    </source>
</evidence>
<dbReference type="EMBL" id="CP144694">
    <property type="protein sequence ID" value="WVZ03868.1"/>
    <property type="molecule type" value="Genomic_DNA"/>
</dbReference>
<dbReference type="AlphaFoldDB" id="A0AAQ3N7V0"/>
<gene>
    <name evidence="2" type="ORF">V8G54_024674</name>
</gene>
<keyword evidence="1" id="KW-0812">Transmembrane</keyword>
<keyword evidence="1" id="KW-0472">Membrane</keyword>
<name>A0AAQ3N7V0_VIGMU</name>
<proteinExistence type="predicted"/>
<reference evidence="2 3" key="1">
    <citation type="journal article" date="2023" name="Life. Sci Alliance">
        <title>Evolutionary insights into 3D genome organization and epigenetic landscape of Vigna mungo.</title>
        <authorList>
            <person name="Junaid A."/>
            <person name="Singh B."/>
            <person name="Bhatia S."/>
        </authorList>
    </citation>
    <scope>NUCLEOTIDE SEQUENCE [LARGE SCALE GENOMIC DNA]</scope>
    <source>
        <strain evidence="2">Urdbean</strain>
    </source>
</reference>
<evidence type="ECO:0000313" key="2">
    <source>
        <dbReference type="EMBL" id="WVZ03868.1"/>
    </source>
</evidence>
<keyword evidence="3" id="KW-1185">Reference proteome</keyword>
<feature type="transmembrane region" description="Helical" evidence="1">
    <location>
        <begin position="28"/>
        <end position="48"/>
    </location>
</feature>